<keyword evidence="2" id="KW-1185">Reference proteome</keyword>
<dbReference type="AlphaFoldDB" id="A0A4Y2FD51"/>
<organism evidence="1 2">
    <name type="scientific">Araneus ventricosus</name>
    <name type="common">Orbweaver spider</name>
    <name type="synonym">Epeira ventricosa</name>
    <dbReference type="NCBI Taxonomy" id="182803"/>
    <lineage>
        <taxon>Eukaryota</taxon>
        <taxon>Metazoa</taxon>
        <taxon>Ecdysozoa</taxon>
        <taxon>Arthropoda</taxon>
        <taxon>Chelicerata</taxon>
        <taxon>Arachnida</taxon>
        <taxon>Araneae</taxon>
        <taxon>Araneomorphae</taxon>
        <taxon>Entelegynae</taxon>
        <taxon>Araneoidea</taxon>
        <taxon>Araneidae</taxon>
        <taxon>Araneus</taxon>
    </lineage>
</organism>
<name>A0A4Y2FD51_ARAVE</name>
<sequence length="152" mass="16537">MLNVDRPVSPSSHSLCLMGLTAQVSSWSSDHVSVLCGPFQNNSRVASKRNTRLIKISTITEICMGKNCTCDQSFRLDIHDLSMPKLFVKVTNRSELPDNHRSIGLSGHKSKPAGMGTFVWRGGDLLLLRELEKAGIGVTGSAGICVAWIGRK</sequence>
<evidence type="ECO:0000313" key="1">
    <source>
        <dbReference type="EMBL" id="GBM39470.1"/>
    </source>
</evidence>
<evidence type="ECO:0000313" key="2">
    <source>
        <dbReference type="Proteomes" id="UP000499080"/>
    </source>
</evidence>
<dbReference type="Proteomes" id="UP000499080">
    <property type="component" value="Unassembled WGS sequence"/>
</dbReference>
<reference evidence="1 2" key="1">
    <citation type="journal article" date="2019" name="Sci. Rep.">
        <title>Orb-weaving spider Araneus ventricosus genome elucidates the spidroin gene catalogue.</title>
        <authorList>
            <person name="Kono N."/>
            <person name="Nakamura H."/>
            <person name="Ohtoshi R."/>
            <person name="Moran D.A.P."/>
            <person name="Shinohara A."/>
            <person name="Yoshida Y."/>
            <person name="Fujiwara M."/>
            <person name="Mori M."/>
            <person name="Tomita M."/>
            <person name="Arakawa K."/>
        </authorList>
    </citation>
    <scope>NUCLEOTIDE SEQUENCE [LARGE SCALE GENOMIC DNA]</scope>
</reference>
<protein>
    <submittedName>
        <fullName evidence="1">Uncharacterized protein</fullName>
    </submittedName>
</protein>
<comment type="caution">
    <text evidence="1">The sequence shown here is derived from an EMBL/GenBank/DDBJ whole genome shotgun (WGS) entry which is preliminary data.</text>
</comment>
<proteinExistence type="predicted"/>
<gene>
    <name evidence="1" type="ORF">AVEN_65504_1</name>
</gene>
<dbReference type="EMBL" id="BGPR01000898">
    <property type="protein sequence ID" value="GBM39470.1"/>
    <property type="molecule type" value="Genomic_DNA"/>
</dbReference>
<accession>A0A4Y2FD51</accession>